<dbReference type="CDD" id="cd09988">
    <property type="entry name" value="Formimidoylglutamase"/>
    <property type="match status" value="1"/>
</dbReference>
<evidence type="ECO:0000256" key="2">
    <source>
        <dbReference type="ARBA" id="ARBA00022801"/>
    </source>
</evidence>
<organism evidence="9 10">
    <name type="scientific">Bordetella genomosp. 1</name>
    <dbReference type="NCBI Taxonomy" id="1395607"/>
    <lineage>
        <taxon>Bacteria</taxon>
        <taxon>Pseudomonadati</taxon>
        <taxon>Pseudomonadota</taxon>
        <taxon>Betaproteobacteria</taxon>
        <taxon>Burkholderiales</taxon>
        <taxon>Alcaligenaceae</taxon>
        <taxon>Bordetella</taxon>
    </lineage>
</organism>
<dbReference type="Pfam" id="PF00491">
    <property type="entry name" value="Arginase"/>
    <property type="match status" value="1"/>
</dbReference>
<evidence type="ECO:0000256" key="8">
    <source>
        <dbReference type="RuleBase" id="RU003684"/>
    </source>
</evidence>
<comment type="similarity">
    <text evidence="5 7 8">Belongs to the arginase family.</text>
</comment>
<dbReference type="GO" id="GO:0050415">
    <property type="term" value="F:formimidoylglutamase activity"/>
    <property type="evidence" value="ECO:0007669"/>
    <property type="project" value="UniProtKB-UniRule"/>
</dbReference>
<dbReference type="EMBL" id="NEVL01000003">
    <property type="protein sequence ID" value="OZI35204.1"/>
    <property type="molecule type" value="Genomic_DNA"/>
</dbReference>
<dbReference type="GO" id="GO:0033389">
    <property type="term" value="P:putrescine biosynthetic process from arginine, via agmatine"/>
    <property type="evidence" value="ECO:0007669"/>
    <property type="project" value="TreeGrafter"/>
</dbReference>
<dbReference type="PANTHER" id="PTHR11358">
    <property type="entry name" value="ARGINASE/AGMATINASE"/>
    <property type="match status" value="1"/>
</dbReference>
<feature type="binding site" evidence="5">
    <location>
        <position position="137"/>
    </location>
    <ligand>
        <name>Mn(2+)</name>
        <dbReference type="ChEBI" id="CHEBI:29035"/>
        <label>1</label>
    </ligand>
</feature>
<dbReference type="SUPFAM" id="SSF52768">
    <property type="entry name" value="Arginase/deacetylase"/>
    <property type="match status" value="1"/>
</dbReference>
<feature type="binding site" evidence="5">
    <location>
        <position position="257"/>
    </location>
    <ligand>
        <name>Mn(2+)</name>
        <dbReference type="ChEBI" id="CHEBI:29035"/>
        <label>1</label>
    </ligand>
</feature>
<dbReference type="GO" id="GO:0019556">
    <property type="term" value="P:L-histidine catabolic process to glutamate and formamide"/>
    <property type="evidence" value="ECO:0007669"/>
    <property type="project" value="UniProtKB-UniRule"/>
</dbReference>
<dbReference type="GO" id="GO:0008783">
    <property type="term" value="F:agmatinase activity"/>
    <property type="evidence" value="ECO:0007669"/>
    <property type="project" value="TreeGrafter"/>
</dbReference>
<evidence type="ECO:0000256" key="7">
    <source>
        <dbReference type="PROSITE-ProRule" id="PRU00742"/>
    </source>
</evidence>
<feature type="binding site" evidence="5">
    <location>
        <position position="170"/>
    </location>
    <ligand>
        <name>Mn(2+)</name>
        <dbReference type="ChEBI" id="CHEBI:29035"/>
        <label>1</label>
    </ligand>
</feature>
<keyword evidence="3 5" id="KW-0369">Histidine metabolism</keyword>
<keyword evidence="2 5" id="KW-0378">Hydrolase</keyword>
<dbReference type="PANTHER" id="PTHR11358:SF35">
    <property type="entry name" value="FORMIMIDOYLGLUTAMASE"/>
    <property type="match status" value="1"/>
</dbReference>
<evidence type="ECO:0000313" key="9">
    <source>
        <dbReference type="EMBL" id="OZI35204.1"/>
    </source>
</evidence>
<dbReference type="OrthoDB" id="9789727at2"/>
<feature type="binding site" evidence="5">
    <location>
        <position position="168"/>
    </location>
    <ligand>
        <name>Mn(2+)</name>
        <dbReference type="ChEBI" id="CHEBI:29035"/>
        <label>2</label>
    </ligand>
</feature>
<evidence type="ECO:0000256" key="1">
    <source>
        <dbReference type="ARBA" id="ARBA00022723"/>
    </source>
</evidence>
<dbReference type="InterPro" id="IPR006035">
    <property type="entry name" value="Ureohydrolase"/>
</dbReference>
<keyword evidence="1 5" id="KW-0479">Metal-binding</keyword>
<evidence type="ECO:0000313" key="10">
    <source>
        <dbReference type="Proteomes" id="UP000217005"/>
    </source>
</evidence>
<comment type="pathway">
    <text evidence="5">Amino-acid degradation; L-histidine degradation into L-glutamate; L-glutamate from N-formimidoyl-L-glutamate (hydrolase route): step 1/1.</text>
</comment>
<protein>
    <recommendedName>
        <fullName evidence="5 6">Formimidoylglutamase</fullName>
        <ecNumber evidence="5 6">3.5.3.8</ecNumber>
    </recommendedName>
    <alternativeName>
        <fullName evidence="5">Formiminoglutamase</fullName>
    </alternativeName>
    <alternativeName>
        <fullName evidence="5">Formiminoglutamate hydrolase</fullName>
    </alternativeName>
</protein>
<evidence type="ECO:0000256" key="6">
    <source>
        <dbReference type="NCBIfam" id="TIGR01227"/>
    </source>
</evidence>
<feature type="binding site" evidence="5">
    <location>
        <position position="257"/>
    </location>
    <ligand>
        <name>Mn(2+)</name>
        <dbReference type="ChEBI" id="CHEBI:29035"/>
        <label>2</label>
    </ligand>
</feature>
<name>A0A261SCT5_9BORD</name>
<keyword evidence="4 5" id="KW-0464">Manganese</keyword>
<dbReference type="PRINTS" id="PR00116">
    <property type="entry name" value="ARGINASE"/>
</dbReference>
<comment type="function">
    <text evidence="5">Catalyzes the conversion of N-formimidoyl-L-glutamate to L-glutamate and formamide.</text>
</comment>
<comment type="cofactor">
    <cofactor evidence="5">
        <name>Mn(2+)</name>
        <dbReference type="ChEBI" id="CHEBI:29035"/>
    </cofactor>
    <text evidence="5">Binds 2 manganese ions per subunit.</text>
</comment>
<dbReference type="InterPro" id="IPR023696">
    <property type="entry name" value="Ureohydrolase_dom_sf"/>
</dbReference>
<feature type="binding site" evidence="5">
    <location>
        <position position="166"/>
    </location>
    <ligand>
        <name>Mn(2+)</name>
        <dbReference type="ChEBI" id="CHEBI:29035"/>
        <label>1</label>
    </ligand>
</feature>
<accession>A0A261SCT5</accession>
<comment type="caution">
    <text evidence="9">The sequence shown here is derived from an EMBL/GenBank/DDBJ whole genome shotgun (WGS) entry which is preliminary data.</text>
</comment>
<dbReference type="Gene3D" id="3.40.800.10">
    <property type="entry name" value="Ureohydrolase domain"/>
    <property type="match status" value="1"/>
</dbReference>
<feature type="binding site" evidence="5">
    <location>
        <position position="259"/>
    </location>
    <ligand>
        <name>Mn(2+)</name>
        <dbReference type="ChEBI" id="CHEBI:29035"/>
        <label>2</label>
    </ligand>
</feature>
<dbReference type="AlphaFoldDB" id="A0A261SCT5"/>
<dbReference type="RefSeq" id="WP_094826014.1">
    <property type="nucleotide sequence ID" value="NZ_NEVL01000003.1"/>
</dbReference>
<evidence type="ECO:0000256" key="3">
    <source>
        <dbReference type="ARBA" id="ARBA00022808"/>
    </source>
</evidence>
<reference evidence="9 10" key="1">
    <citation type="submission" date="2017-05" db="EMBL/GenBank/DDBJ databases">
        <title>Complete and WGS of Bordetella genogroups.</title>
        <authorList>
            <person name="Spilker T."/>
            <person name="LiPuma J."/>
        </authorList>
    </citation>
    <scope>NUCLEOTIDE SEQUENCE [LARGE SCALE GENOMIC DNA]</scope>
    <source>
        <strain evidence="9 10">AU17610</strain>
    </source>
</reference>
<dbReference type="NCBIfam" id="TIGR01227">
    <property type="entry name" value="hutG"/>
    <property type="match status" value="1"/>
</dbReference>
<dbReference type="HAMAP" id="MF_00737">
    <property type="entry name" value="Formimidoylglutam"/>
    <property type="match status" value="1"/>
</dbReference>
<dbReference type="PROSITE" id="PS01053">
    <property type="entry name" value="ARGINASE_1"/>
    <property type="match status" value="1"/>
</dbReference>
<dbReference type="InterPro" id="IPR005923">
    <property type="entry name" value="HutG"/>
</dbReference>
<dbReference type="GO" id="GO:0019557">
    <property type="term" value="P:L-histidine catabolic process to glutamate and formate"/>
    <property type="evidence" value="ECO:0007669"/>
    <property type="project" value="UniProtKB-UniPathway"/>
</dbReference>
<dbReference type="InterPro" id="IPR020855">
    <property type="entry name" value="Ureohydrolase_Mn_BS"/>
</dbReference>
<dbReference type="GO" id="GO:0030145">
    <property type="term" value="F:manganese ion binding"/>
    <property type="evidence" value="ECO:0007669"/>
    <property type="project" value="UniProtKB-UniRule"/>
</dbReference>
<dbReference type="UniPathway" id="UPA00379">
    <property type="reaction ID" value="UER00552"/>
</dbReference>
<comment type="catalytic activity">
    <reaction evidence="5">
        <text>N-formimidoyl-L-glutamate + H2O = formamide + L-glutamate</text>
        <dbReference type="Rhea" id="RHEA:22492"/>
        <dbReference type="ChEBI" id="CHEBI:15377"/>
        <dbReference type="ChEBI" id="CHEBI:16397"/>
        <dbReference type="ChEBI" id="CHEBI:29985"/>
        <dbReference type="ChEBI" id="CHEBI:58928"/>
        <dbReference type="EC" id="3.5.3.8"/>
    </reaction>
</comment>
<dbReference type="PROSITE" id="PS51409">
    <property type="entry name" value="ARGINASE_2"/>
    <property type="match status" value="1"/>
</dbReference>
<dbReference type="Proteomes" id="UP000217005">
    <property type="component" value="Unassembled WGS sequence"/>
</dbReference>
<proteinExistence type="inferred from homology"/>
<dbReference type="EC" id="3.5.3.8" evidence="5 6"/>
<feature type="binding site" evidence="5">
    <location>
        <position position="166"/>
    </location>
    <ligand>
        <name>Mn(2+)</name>
        <dbReference type="ChEBI" id="CHEBI:29035"/>
        <label>2</label>
    </ligand>
</feature>
<evidence type="ECO:0000256" key="5">
    <source>
        <dbReference type="HAMAP-Rule" id="MF_00737"/>
    </source>
</evidence>
<evidence type="ECO:0000256" key="4">
    <source>
        <dbReference type="ARBA" id="ARBA00023211"/>
    </source>
</evidence>
<gene>
    <name evidence="5" type="primary">hutG</name>
    <name evidence="9" type="ORF">CEG14_08845</name>
</gene>
<sequence>MSAVERTAFAPALWQARDDSAERGDTRRLAHIVQGVDASAGAATAPAGAPADAPAVLGFACDAGVRRNQGRVGAAGAPAAIRRALAGLPAHDMSRLYDAGDVVCLDDALEDAQDALAAAVAALLQQGLRPVVLGGGHEIAWGTFQGLHRWLGAAGRPGPVLVLNLDAHFDLRTGRPGSSGTPFDQIAEHCAAHGQPWRYACLGVSRLSNTAALYARAAEIGACWIEDVDLQERHLDARLAQLDTLLAEAAHVYLTIDIDVLPAGVAPGVSAPAPYGVPMAVIEALVQRVIASGKLRVADLAECNPALDLDHRTAKVAARLAWRLLAGATA</sequence>